<feature type="transmembrane region" description="Helical" evidence="5">
    <location>
        <begin position="188"/>
        <end position="210"/>
    </location>
</feature>
<evidence type="ECO:0000256" key="3">
    <source>
        <dbReference type="ARBA" id="ARBA00022989"/>
    </source>
</evidence>
<dbReference type="AlphaFoldDB" id="A0A074JET9"/>
<feature type="transmembrane region" description="Helical" evidence="5">
    <location>
        <begin position="12"/>
        <end position="45"/>
    </location>
</feature>
<dbReference type="OrthoDB" id="457670at2"/>
<evidence type="ECO:0000313" key="7">
    <source>
        <dbReference type="Proteomes" id="UP000027432"/>
    </source>
</evidence>
<sequence>MTDLSLLQLAMLLGGVALTAILAGILAGLLGVGGGIVLVPVLFWILSLTHFPPELSMHMAVATSLATIIFTSISSARAHNKRGSVDRSLLRLWAPGIVLGAFSGGLAAKYIDASGLKAIFGTIALLVSINMATPKTLVISEHLPRSKAVNSVISYLTGLFSALMGIGGGTLSVPLLSGFSVEIRRAVGTASAFGFMIAVPAVLGFIYSGLGVEGRPPLSLGYVNLIAAGIILPFTVGFAPVGAALAHNLDTVWIKRAFAVFLGITAIRMLLSVFG</sequence>
<dbReference type="Pfam" id="PF01925">
    <property type="entry name" value="TauE"/>
    <property type="match status" value="1"/>
</dbReference>
<feature type="transmembrane region" description="Helical" evidence="5">
    <location>
        <begin position="152"/>
        <end position="176"/>
    </location>
</feature>
<accession>A0A074JET9</accession>
<dbReference type="STRING" id="1353537.TP2_03950"/>
<keyword evidence="2 5" id="KW-0812">Transmembrane</keyword>
<dbReference type="GO" id="GO:0005886">
    <property type="term" value="C:plasma membrane"/>
    <property type="evidence" value="ECO:0007669"/>
    <property type="project" value="UniProtKB-SubCell"/>
</dbReference>
<feature type="transmembrane region" description="Helical" evidence="5">
    <location>
        <begin position="114"/>
        <end position="132"/>
    </location>
</feature>
<dbReference type="Proteomes" id="UP000027432">
    <property type="component" value="Unassembled WGS sequence"/>
</dbReference>
<evidence type="ECO:0000256" key="2">
    <source>
        <dbReference type="ARBA" id="ARBA00022692"/>
    </source>
</evidence>
<comment type="similarity">
    <text evidence="5">Belongs to the 4-toluene sulfonate uptake permease (TSUP) (TC 2.A.102) family.</text>
</comment>
<feature type="transmembrane region" description="Helical" evidence="5">
    <location>
        <begin position="222"/>
        <end position="246"/>
    </location>
</feature>
<feature type="transmembrane region" description="Helical" evidence="5">
    <location>
        <begin position="252"/>
        <end position="271"/>
    </location>
</feature>
<keyword evidence="3 5" id="KW-1133">Transmembrane helix</keyword>
<dbReference type="InterPro" id="IPR002781">
    <property type="entry name" value="TM_pro_TauE-like"/>
</dbReference>
<evidence type="ECO:0000256" key="1">
    <source>
        <dbReference type="ARBA" id="ARBA00004141"/>
    </source>
</evidence>
<dbReference type="EMBL" id="AUND01000012">
    <property type="protein sequence ID" value="KEO54078.1"/>
    <property type="molecule type" value="Genomic_DNA"/>
</dbReference>
<name>A0A074JET9_9RHOB</name>
<protein>
    <recommendedName>
        <fullName evidence="5">Probable membrane transporter protein</fullName>
    </recommendedName>
</protein>
<organism evidence="6 7">
    <name type="scientific">Thioclava pacifica DSM 10166</name>
    <dbReference type="NCBI Taxonomy" id="1353537"/>
    <lineage>
        <taxon>Bacteria</taxon>
        <taxon>Pseudomonadati</taxon>
        <taxon>Pseudomonadota</taxon>
        <taxon>Alphaproteobacteria</taxon>
        <taxon>Rhodobacterales</taxon>
        <taxon>Paracoccaceae</taxon>
        <taxon>Thioclava</taxon>
    </lineage>
</organism>
<evidence type="ECO:0000313" key="6">
    <source>
        <dbReference type="EMBL" id="KEO54078.1"/>
    </source>
</evidence>
<dbReference type="PANTHER" id="PTHR43483">
    <property type="entry name" value="MEMBRANE TRANSPORTER PROTEIN HI_0806-RELATED"/>
    <property type="match status" value="1"/>
</dbReference>
<evidence type="ECO:0000256" key="4">
    <source>
        <dbReference type="ARBA" id="ARBA00023136"/>
    </source>
</evidence>
<feature type="transmembrane region" description="Helical" evidence="5">
    <location>
        <begin position="88"/>
        <end position="108"/>
    </location>
</feature>
<reference evidence="6 7" key="1">
    <citation type="submission" date="2013-07" db="EMBL/GenBank/DDBJ databases">
        <title>Thioclava pacifica DSM 10166 Genome Sequencing.</title>
        <authorList>
            <person name="Lai Q."/>
            <person name="Shao Z."/>
        </authorList>
    </citation>
    <scope>NUCLEOTIDE SEQUENCE [LARGE SCALE GENOMIC DNA]</scope>
    <source>
        <strain evidence="6 7">DSM 10166</strain>
    </source>
</reference>
<evidence type="ECO:0000256" key="5">
    <source>
        <dbReference type="RuleBase" id="RU363041"/>
    </source>
</evidence>
<comment type="subcellular location">
    <subcellularLocation>
        <location evidence="5">Cell membrane</location>
        <topology evidence="5">Multi-pass membrane protein</topology>
    </subcellularLocation>
    <subcellularLocation>
        <location evidence="1">Membrane</location>
        <topology evidence="1">Multi-pass membrane protein</topology>
    </subcellularLocation>
</comment>
<keyword evidence="5" id="KW-1003">Cell membrane</keyword>
<proteinExistence type="inferred from homology"/>
<feature type="transmembrane region" description="Helical" evidence="5">
    <location>
        <begin position="57"/>
        <end position="76"/>
    </location>
</feature>
<dbReference type="RefSeq" id="WP_038074945.1">
    <property type="nucleotide sequence ID" value="NZ_AUND01000012.1"/>
</dbReference>
<keyword evidence="7" id="KW-1185">Reference proteome</keyword>
<dbReference type="eggNOG" id="COG0730">
    <property type="taxonomic scope" value="Bacteria"/>
</dbReference>
<gene>
    <name evidence="6" type="ORF">TP2_03950</name>
</gene>
<comment type="caution">
    <text evidence="6">The sequence shown here is derived from an EMBL/GenBank/DDBJ whole genome shotgun (WGS) entry which is preliminary data.</text>
</comment>
<dbReference type="PANTHER" id="PTHR43483:SF3">
    <property type="entry name" value="MEMBRANE TRANSPORTER PROTEIN HI_0806-RELATED"/>
    <property type="match status" value="1"/>
</dbReference>
<keyword evidence="4 5" id="KW-0472">Membrane</keyword>